<reference evidence="1 2" key="1">
    <citation type="submission" date="2018-05" db="EMBL/GenBank/DDBJ databases">
        <title>Genomic Encyclopedia of Type Strains, Phase IV (KMG-IV): sequencing the most valuable type-strain genomes for metagenomic binning, comparative biology and taxonomic classification.</title>
        <authorList>
            <person name="Goeker M."/>
        </authorList>
    </citation>
    <scope>NUCLEOTIDE SEQUENCE [LARGE SCALE GENOMIC DNA]</scope>
    <source>
        <strain evidence="1 2">DSM 16097</strain>
    </source>
</reference>
<dbReference type="Proteomes" id="UP000245708">
    <property type="component" value="Unassembled WGS sequence"/>
</dbReference>
<name>A0A316GHA1_9RHOB</name>
<organism evidence="1 2">
    <name type="scientific">Roseicyclus mahoneyensis</name>
    <dbReference type="NCBI Taxonomy" id="164332"/>
    <lineage>
        <taxon>Bacteria</taxon>
        <taxon>Pseudomonadati</taxon>
        <taxon>Pseudomonadota</taxon>
        <taxon>Alphaproteobacteria</taxon>
        <taxon>Rhodobacterales</taxon>
        <taxon>Roseobacteraceae</taxon>
        <taxon>Roseicyclus</taxon>
    </lineage>
</organism>
<dbReference type="EMBL" id="QGGW01000006">
    <property type="protein sequence ID" value="PWK59918.1"/>
    <property type="molecule type" value="Genomic_DNA"/>
</dbReference>
<evidence type="ECO:0000313" key="2">
    <source>
        <dbReference type="Proteomes" id="UP000245708"/>
    </source>
</evidence>
<dbReference type="AlphaFoldDB" id="A0A316GHA1"/>
<comment type="caution">
    <text evidence="1">The sequence shown here is derived from an EMBL/GenBank/DDBJ whole genome shotgun (WGS) entry which is preliminary data.</text>
</comment>
<evidence type="ECO:0000313" key="1">
    <source>
        <dbReference type="EMBL" id="PWK59918.1"/>
    </source>
</evidence>
<sequence length="64" mass="6574">MTADATASAMAQTLASSQWYSIASRTVRARAGCGARIVKQGRVSDAWDASGGRVSETKKGGGAR</sequence>
<protein>
    <submittedName>
        <fullName evidence="1">Uncharacterized protein</fullName>
    </submittedName>
</protein>
<proteinExistence type="predicted"/>
<keyword evidence="2" id="KW-1185">Reference proteome</keyword>
<accession>A0A316GHA1</accession>
<gene>
    <name evidence="1" type="ORF">C7455_106206</name>
</gene>